<name>A0A9W7SS47_9PEZI</name>
<proteinExistence type="predicted"/>
<reference evidence="2 3" key="2">
    <citation type="journal article" date="2021" name="Curr. Genet.">
        <title>Genetic response to nitrogen starvation in the aggressive Eucalyptus foliar pathogen Teratosphaeria destructans.</title>
        <authorList>
            <person name="Havenga M."/>
            <person name="Wingfield B.D."/>
            <person name="Wingfield M.J."/>
            <person name="Dreyer L.L."/>
            <person name="Roets F."/>
            <person name="Aylward J."/>
        </authorList>
    </citation>
    <scope>NUCLEOTIDE SEQUENCE [LARGE SCALE GENOMIC DNA]</scope>
    <source>
        <strain evidence="2">CMW44962</strain>
    </source>
</reference>
<dbReference type="AlphaFoldDB" id="A0A9W7SS47"/>
<feature type="chain" id="PRO_5040756453" evidence="1">
    <location>
        <begin position="21"/>
        <end position="104"/>
    </location>
</feature>
<feature type="signal peptide" evidence="1">
    <location>
        <begin position="1"/>
        <end position="20"/>
    </location>
</feature>
<evidence type="ECO:0000313" key="2">
    <source>
        <dbReference type="EMBL" id="KAH9827490.1"/>
    </source>
</evidence>
<sequence length="104" mass="10783">MPNHIRTLVLLALAAVGATAAPPVISCTDTCTSPGKYRYDACKLICSGPVSAHDPPPISLAPFGVSQEPLADRRSVFCSYQGGTSAGACLLRDDGVTLYCQTIA</sequence>
<dbReference type="Proteomes" id="UP001138500">
    <property type="component" value="Unassembled WGS sequence"/>
</dbReference>
<accession>A0A9W7SS47</accession>
<evidence type="ECO:0000256" key="1">
    <source>
        <dbReference type="SAM" id="SignalP"/>
    </source>
</evidence>
<protein>
    <submittedName>
        <fullName evidence="2">Uncharacterized protein</fullName>
    </submittedName>
</protein>
<dbReference type="EMBL" id="RIBY02001875">
    <property type="protein sequence ID" value="KAH9827490.1"/>
    <property type="molecule type" value="Genomic_DNA"/>
</dbReference>
<organism evidence="2 3">
    <name type="scientific">Teratosphaeria destructans</name>
    <dbReference type="NCBI Taxonomy" id="418781"/>
    <lineage>
        <taxon>Eukaryota</taxon>
        <taxon>Fungi</taxon>
        <taxon>Dikarya</taxon>
        <taxon>Ascomycota</taxon>
        <taxon>Pezizomycotina</taxon>
        <taxon>Dothideomycetes</taxon>
        <taxon>Dothideomycetidae</taxon>
        <taxon>Mycosphaerellales</taxon>
        <taxon>Teratosphaeriaceae</taxon>
        <taxon>Teratosphaeria</taxon>
    </lineage>
</organism>
<keyword evidence="1" id="KW-0732">Signal</keyword>
<reference evidence="2 3" key="1">
    <citation type="journal article" date="2018" name="IMA Fungus">
        <title>IMA Genome-F 10: Nine draft genome sequences of Claviceps purpurea s.lat., including C. arundinis, C. humidiphila, and C. cf. spartinae, pseudomolecules for the pitch canker pathogen Fusarium circinatum, draft genome of Davidsoniella eucalypti, Grosmannia galeiformis, Quambalaria eucalypti, and Teratosphaeria destructans.</title>
        <authorList>
            <person name="Wingfield B.D."/>
            <person name="Liu M."/>
            <person name="Nguyen H.D."/>
            <person name="Lane F.A."/>
            <person name="Morgan S.W."/>
            <person name="De Vos L."/>
            <person name="Wilken P.M."/>
            <person name="Duong T.A."/>
            <person name="Aylward J."/>
            <person name="Coetzee M.P."/>
            <person name="Dadej K."/>
            <person name="De Beer Z.W."/>
            <person name="Findlay W."/>
            <person name="Havenga M."/>
            <person name="Kolarik M."/>
            <person name="Menzies J.G."/>
            <person name="Naidoo K."/>
            <person name="Pochopski O."/>
            <person name="Shoukouhi P."/>
            <person name="Santana Q.C."/>
            <person name="Seifert K.A."/>
            <person name="Soal N."/>
            <person name="Steenkamp E.T."/>
            <person name="Tatham C.T."/>
            <person name="van der Nest M.A."/>
            <person name="Wingfield M.J."/>
        </authorList>
    </citation>
    <scope>NUCLEOTIDE SEQUENCE [LARGE SCALE GENOMIC DNA]</scope>
    <source>
        <strain evidence="2">CMW44962</strain>
    </source>
</reference>
<gene>
    <name evidence="2" type="ORF">Tdes44962_MAKER09698</name>
</gene>
<evidence type="ECO:0000313" key="3">
    <source>
        <dbReference type="Proteomes" id="UP001138500"/>
    </source>
</evidence>
<keyword evidence="3" id="KW-1185">Reference proteome</keyword>
<comment type="caution">
    <text evidence="2">The sequence shown here is derived from an EMBL/GenBank/DDBJ whole genome shotgun (WGS) entry which is preliminary data.</text>
</comment>